<evidence type="ECO:0000313" key="1">
    <source>
        <dbReference type="EMBL" id="MDR5712032.1"/>
    </source>
</evidence>
<dbReference type="Proteomes" id="UP001260872">
    <property type="component" value="Unassembled WGS sequence"/>
</dbReference>
<gene>
    <name evidence="1" type="ORF">RH857_07805</name>
</gene>
<dbReference type="EMBL" id="JAVKGT010000017">
    <property type="protein sequence ID" value="MDR5712032.1"/>
    <property type="molecule type" value="Genomic_DNA"/>
</dbReference>
<organism evidence="1 2">
    <name type="scientific">Nesterenkonia flava</name>
    <dbReference type="NCBI Taxonomy" id="469799"/>
    <lineage>
        <taxon>Bacteria</taxon>
        <taxon>Bacillati</taxon>
        <taxon>Actinomycetota</taxon>
        <taxon>Actinomycetes</taxon>
        <taxon>Micrococcales</taxon>
        <taxon>Micrococcaceae</taxon>
        <taxon>Nesterenkonia</taxon>
    </lineage>
</organism>
<proteinExistence type="predicted"/>
<keyword evidence="2" id="KW-1185">Reference proteome</keyword>
<name>A0ABU1FTP9_9MICC</name>
<accession>A0ABU1FTP9</accession>
<protein>
    <submittedName>
        <fullName evidence="1">Uncharacterized protein</fullName>
    </submittedName>
</protein>
<comment type="caution">
    <text evidence="1">The sequence shown here is derived from an EMBL/GenBank/DDBJ whole genome shotgun (WGS) entry which is preliminary data.</text>
</comment>
<sequence>MHDDVVDLLGLFFEVFEHLLECGSFGAGAGDAAFDELLDDLSTEAASLLLIGIPLRRDGEAFFTSSALGLFPG</sequence>
<reference evidence="2" key="1">
    <citation type="submission" date="2023-07" db="EMBL/GenBank/DDBJ databases">
        <title>Description of three actinobacteria isolated from air of manufacturing shop in a pharmaceutical factory.</title>
        <authorList>
            <person name="Zhang D.-F."/>
        </authorList>
    </citation>
    <scope>NUCLEOTIDE SEQUENCE [LARGE SCALE GENOMIC DNA]</scope>
    <source>
        <strain evidence="2">CCTCC AB 207010</strain>
    </source>
</reference>
<evidence type="ECO:0000313" key="2">
    <source>
        <dbReference type="Proteomes" id="UP001260872"/>
    </source>
</evidence>